<feature type="domain" description="PNPLA" evidence="7">
    <location>
        <begin position="150"/>
        <end position="383"/>
    </location>
</feature>
<evidence type="ECO:0000259" key="7">
    <source>
        <dbReference type="PROSITE" id="PS51635"/>
    </source>
</evidence>
<dbReference type="PANTHER" id="PTHR24185:SF8">
    <property type="entry name" value="PNPLA DOMAIN-CONTAINING PROTEIN"/>
    <property type="match status" value="1"/>
</dbReference>
<dbReference type="Proteomes" id="UP001287286">
    <property type="component" value="Unassembled WGS sequence"/>
</dbReference>
<dbReference type="SUPFAM" id="SSF52151">
    <property type="entry name" value="FabD/lysophospholipase-like"/>
    <property type="match status" value="1"/>
</dbReference>
<dbReference type="PROSITE" id="PS00518">
    <property type="entry name" value="ZF_RING_1"/>
    <property type="match status" value="1"/>
</dbReference>
<dbReference type="CDD" id="cd07199">
    <property type="entry name" value="Pat17_PNPLA8_PNPLA9_like"/>
    <property type="match status" value="1"/>
</dbReference>
<evidence type="ECO:0000256" key="5">
    <source>
        <dbReference type="PROSITE-ProRule" id="PRU01161"/>
    </source>
</evidence>
<comment type="caution">
    <text evidence="8">The sequence shown here is derived from an EMBL/GenBank/DDBJ whole genome shotgun (WGS) entry which is preliminary data.</text>
</comment>
<keyword evidence="3" id="KW-0862">Zinc</keyword>
<gene>
    <name evidence="8" type="ORF">Purlil1_12759</name>
</gene>
<dbReference type="EMBL" id="JAWRVI010000130">
    <property type="protein sequence ID" value="KAK4075195.1"/>
    <property type="molecule type" value="Genomic_DNA"/>
</dbReference>
<proteinExistence type="predicted"/>
<dbReference type="PANTHER" id="PTHR24185">
    <property type="entry name" value="CALCIUM-INDEPENDENT PHOSPHOLIPASE A2-GAMMA"/>
    <property type="match status" value="1"/>
</dbReference>
<accession>A0ABR0BG16</accession>
<feature type="region of interest" description="Disordered" evidence="6">
    <location>
        <begin position="580"/>
        <end position="605"/>
    </location>
</feature>
<dbReference type="Gene3D" id="3.40.1090.10">
    <property type="entry name" value="Cytosolic phospholipase A2 catalytic domain"/>
    <property type="match status" value="1"/>
</dbReference>
<evidence type="ECO:0000256" key="4">
    <source>
        <dbReference type="ARBA" id="ARBA00023098"/>
    </source>
</evidence>
<organism evidence="8 9">
    <name type="scientific">Purpureocillium lilacinum</name>
    <name type="common">Paecilomyces lilacinus</name>
    <dbReference type="NCBI Taxonomy" id="33203"/>
    <lineage>
        <taxon>Eukaryota</taxon>
        <taxon>Fungi</taxon>
        <taxon>Dikarya</taxon>
        <taxon>Ascomycota</taxon>
        <taxon>Pezizomycotina</taxon>
        <taxon>Sordariomycetes</taxon>
        <taxon>Hypocreomycetidae</taxon>
        <taxon>Hypocreales</taxon>
        <taxon>Ophiocordycipitaceae</taxon>
        <taxon>Purpureocillium</taxon>
    </lineage>
</organism>
<keyword evidence="4 5" id="KW-0443">Lipid metabolism</keyword>
<protein>
    <recommendedName>
        <fullName evidence="7">PNPLA domain-containing protein</fullName>
    </recommendedName>
</protein>
<comment type="caution">
    <text evidence="5">Lacks conserved residue(s) required for the propagation of feature annotation.</text>
</comment>
<sequence length="605" mass="68071">MHEFNPRFVFEALYKKHCIQVGEATQSDLEVRKLLPADFVSLIEEQMVEQFQDFRRLGSAVAAHRAQLLRLRPALEHIATEDTCLCCLQRRPQTGLRCQHSLCHVCAAVFNRRDEDDETLVHIDQCVLCSKDMEGLSIREQPQTATVRILSLDGGGARGITEIESLIELQRRINLPYPVIQNFDVCFATSCGKSKNPLQVRRLTNLGAGILLRLCDGWDIQSCKDYFKESARRAFEPRPLQKLFRGIPWIRRVVLACSLLILDSKYPTANLDTLLQDEYGATRTIMDHSTANELGIKLGITLTSVGDTKAYIATNYNGVGQVRASADYEVLTPKLGLRGIPLWELVRCAIAAPFYFTPKRIEKVGTFQDGGLTFFNNPVSIAMKEASALYPTKGEPSIVASFGTGFAKPSAGMSMLLSHRRVGDRSEFFRFDVEFRSGAPALDDVDRMDEVSEIAKEAVAESPTMERLARHLRAELFYFELDGKQPLRPGTAVFQEFMRQLHESAATFCLNGRALPISIADATDVIQRVGFRQKVSFQVRSRQEQFGVELDEGLGGCNISGSPFTLQWLLREQQLDANFGTADHRKRKHDDAAVMSSRAKRRRRR</sequence>
<dbReference type="PROSITE" id="PS51635">
    <property type="entry name" value="PNPLA"/>
    <property type="match status" value="1"/>
</dbReference>
<keyword evidence="5" id="KW-0442">Lipid degradation</keyword>
<dbReference type="InterPro" id="IPR002641">
    <property type="entry name" value="PNPLA_dom"/>
</dbReference>
<evidence type="ECO:0000256" key="1">
    <source>
        <dbReference type="ARBA" id="ARBA00022723"/>
    </source>
</evidence>
<feature type="short sequence motif" description="DGA/G" evidence="5">
    <location>
        <begin position="369"/>
        <end position="371"/>
    </location>
</feature>
<dbReference type="InterPro" id="IPR017907">
    <property type="entry name" value="Znf_RING_CS"/>
</dbReference>
<feature type="active site" description="Nucleophile" evidence="5">
    <location>
        <position position="190"/>
    </location>
</feature>
<keyword evidence="9" id="KW-1185">Reference proteome</keyword>
<evidence type="ECO:0000256" key="6">
    <source>
        <dbReference type="SAM" id="MobiDB-lite"/>
    </source>
</evidence>
<evidence type="ECO:0000256" key="2">
    <source>
        <dbReference type="ARBA" id="ARBA00022771"/>
    </source>
</evidence>
<keyword evidence="5" id="KW-0378">Hydrolase</keyword>
<reference evidence="8 9" key="1">
    <citation type="journal article" date="2024" name="Microbiol. Resour. Announc.">
        <title>Genome annotations for the ascomycete fungi Trichoderma harzianum, Trichoderma aggressivum, and Purpureocillium lilacinum.</title>
        <authorList>
            <person name="Beijen E.P.W."/>
            <person name="Ohm R.A."/>
        </authorList>
    </citation>
    <scope>NUCLEOTIDE SEQUENCE [LARGE SCALE GENOMIC DNA]</scope>
    <source>
        <strain evidence="8 9">CBS 150709</strain>
    </source>
</reference>
<feature type="short sequence motif" description="GXGXXG" evidence="5">
    <location>
        <begin position="154"/>
        <end position="159"/>
    </location>
</feature>
<evidence type="ECO:0000313" key="8">
    <source>
        <dbReference type="EMBL" id="KAK4075195.1"/>
    </source>
</evidence>
<keyword evidence="2" id="KW-0863">Zinc-finger</keyword>
<keyword evidence="1" id="KW-0479">Metal-binding</keyword>
<evidence type="ECO:0000313" key="9">
    <source>
        <dbReference type="Proteomes" id="UP001287286"/>
    </source>
</evidence>
<name>A0ABR0BG16_PURLI</name>
<evidence type="ECO:0000256" key="3">
    <source>
        <dbReference type="ARBA" id="ARBA00022833"/>
    </source>
</evidence>
<feature type="active site" description="Proton acceptor" evidence="5">
    <location>
        <position position="369"/>
    </location>
</feature>
<dbReference type="InterPro" id="IPR016035">
    <property type="entry name" value="Acyl_Trfase/lysoPLipase"/>
</dbReference>